<name>A0A1X0DCJ6_9MYCO</name>
<sequence>MRTPVILVAGQGDTEGIVDELLRRSGTLAVRHRYDGHVVLRSTHTVDHGVPTVTETALELAHGCTSCTIRNDLLILLRRLHQRDDVTRIVVHLAPWLEPEPICWAVRHVRVSAPGFVDGPAARDVAITAVITCVEEFTWLQQALGDDDLADGRTVAQVVVGQAEFADVLLCRTADPELPAVLRRLSPRAEIIDDARAVEVAVASLPSGARRGRSSCPHDPLLDGQPPLEPAGRVSLVEFYARRPFHPGRLDAALGLLLEGVVRTRGRMWLANNIIEAMWLETAGGGWRATSAGKWLAAMDTSELAYVAPERRALADVGWDRVHGDRHTALTALVCGADPDEIFAALSCALLTDAEMDNPGEWSDYGDPFEGWSETDCTTDDLVSSGEDGDHR</sequence>
<evidence type="ECO:0000313" key="1">
    <source>
        <dbReference type="EMBL" id="ORA69899.1"/>
    </source>
</evidence>
<dbReference type="InterPro" id="IPR027417">
    <property type="entry name" value="P-loop_NTPase"/>
</dbReference>
<gene>
    <name evidence="1" type="ORF">BST26_12325</name>
</gene>
<dbReference type="AlphaFoldDB" id="A0A1X0DCJ6"/>
<dbReference type="PANTHER" id="PTHR43603">
    <property type="entry name" value="COBW DOMAIN-CONTAINING PROTEIN DDB_G0274527"/>
    <property type="match status" value="1"/>
</dbReference>
<evidence type="ECO:0000313" key="2">
    <source>
        <dbReference type="Proteomes" id="UP000192801"/>
    </source>
</evidence>
<organism evidence="1 2">
    <name type="scientific">Mycolicibacterium insubricum</name>
    <dbReference type="NCBI Taxonomy" id="444597"/>
    <lineage>
        <taxon>Bacteria</taxon>
        <taxon>Bacillati</taxon>
        <taxon>Actinomycetota</taxon>
        <taxon>Actinomycetes</taxon>
        <taxon>Mycobacteriales</taxon>
        <taxon>Mycobacteriaceae</taxon>
        <taxon>Mycolicibacterium</taxon>
    </lineage>
</organism>
<dbReference type="OrthoDB" id="9808822at2"/>
<proteinExistence type="predicted"/>
<reference evidence="1 2" key="1">
    <citation type="submission" date="2016-12" db="EMBL/GenBank/DDBJ databases">
        <title>The new phylogeny of genus Mycobacterium.</title>
        <authorList>
            <person name="Tortoli E."/>
            <person name="Trovato A."/>
            <person name="Cirillo D.M."/>
        </authorList>
    </citation>
    <scope>NUCLEOTIDE SEQUENCE [LARGE SCALE GENOMIC DNA]</scope>
    <source>
        <strain evidence="1 2">DSM 45130</strain>
    </source>
</reference>
<dbReference type="RefSeq" id="WP_083031315.1">
    <property type="nucleotide sequence ID" value="NZ_AP022618.1"/>
</dbReference>
<dbReference type="Pfam" id="PF07683">
    <property type="entry name" value="CobW_C"/>
    <property type="match status" value="1"/>
</dbReference>
<dbReference type="EMBL" id="MVHS01000027">
    <property type="protein sequence ID" value="ORA69899.1"/>
    <property type="molecule type" value="Genomic_DNA"/>
</dbReference>
<dbReference type="Gene3D" id="3.40.50.300">
    <property type="entry name" value="P-loop containing nucleotide triphosphate hydrolases"/>
    <property type="match status" value="1"/>
</dbReference>
<dbReference type="InterPro" id="IPR011629">
    <property type="entry name" value="CobW-like_C"/>
</dbReference>
<dbReference type="NCBIfam" id="NF047431">
    <property type="entry name" value="hiber_recruit"/>
    <property type="match status" value="1"/>
</dbReference>
<keyword evidence="2" id="KW-1185">Reference proteome</keyword>
<dbReference type="STRING" id="444597.BST26_12325"/>
<protein>
    <submittedName>
        <fullName evidence="1">Uncharacterized protein</fullName>
    </submittedName>
</protein>
<dbReference type="InterPro" id="IPR051927">
    <property type="entry name" value="Zn_Chap_cDPG_Synth"/>
</dbReference>
<dbReference type="SMART" id="SM00833">
    <property type="entry name" value="CobW_C"/>
    <property type="match status" value="1"/>
</dbReference>
<dbReference type="PANTHER" id="PTHR43603:SF1">
    <property type="entry name" value="ZINC-REGULATED GTPASE METALLOPROTEIN ACTIVATOR 1"/>
    <property type="match status" value="1"/>
</dbReference>
<dbReference type="Proteomes" id="UP000192801">
    <property type="component" value="Unassembled WGS sequence"/>
</dbReference>
<dbReference type="Pfam" id="PF02492">
    <property type="entry name" value="cobW"/>
    <property type="match status" value="1"/>
</dbReference>
<accession>A0A1X0DCJ6</accession>
<dbReference type="InterPro" id="IPR003495">
    <property type="entry name" value="CobW/HypB/UreG_nucleotide-bd"/>
</dbReference>
<comment type="caution">
    <text evidence="1">The sequence shown here is derived from an EMBL/GenBank/DDBJ whole genome shotgun (WGS) entry which is preliminary data.</text>
</comment>